<keyword evidence="2" id="KW-0288">FMN</keyword>
<protein>
    <submittedName>
        <fullName evidence="5">Diguanylate cyclase</fullName>
    </submittedName>
</protein>
<dbReference type="PANTHER" id="PTHR47429:SF2">
    <property type="entry name" value="PROTEIN TWIN LOV 1"/>
    <property type="match status" value="1"/>
</dbReference>
<dbReference type="Pfam" id="PF13426">
    <property type="entry name" value="PAS_9"/>
    <property type="match status" value="1"/>
</dbReference>
<reference evidence="5 6" key="1">
    <citation type="submission" date="2015-05" db="EMBL/GenBank/DDBJ databases">
        <title>Complete genome of Marinobacter psychrophilus strain 20041T isolated from sea-ice of the Canadian Basin.</title>
        <authorList>
            <person name="Song L."/>
            <person name="Ren L."/>
            <person name="Yu Y."/>
            <person name="Wang X."/>
        </authorList>
    </citation>
    <scope>NUCLEOTIDE SEQUENCE [LARGE SCALE GENOMIC DNA]</scope>
    <source>
        <strain evidence="5 6">20041</strain>
    </source>
</reference>
<sequence length="127" mass="14055">MNNSEDVLQSPLFQTVAGLAFESIMVTKASFDHTNSVIIYVNQAFSNLTGYSADEVIGKTPGLLQGPKTERGVKERLSDDLKNNRTFHGDTINYRKDGSSFIIEWKISPVMDGDEVTHYVAVQRAIG</sequence>
<dbReference type="EMBL" id="CP011494">
    <property type="protein sequence ID" value="AKO52786.1"/>
    <property type="molecule type" value="Genomic_DNA"/>
</dbReference>
<dbReference type="PANTHER" id="PTHR47429">
    <property type="entry name" value="PROTEIN TWIN LOV 1"/>
    <property type="match status" value="1"/>
</dbReference>
<name>A0A0H4I1D2_9GAMM</name>
<dbReference type="STRING" id="330734.ABA45_10530"/>
<dbReference type="InterPro" id="IPR035965">
    <property type="entry name" value="PAS-like_dom_sf"/>
</dbReference>
<dbReference type="CDD" id="cd00130">
    <property type="entry name" value="PAS"/>
    <property type="match status" value="1"/>
</dbReference>
<evidence type="ECO:0000313" key="5">
    <source>
        <dbReference type="EMBL" id="AKO52786.1"/>
    </source>
</evidence>
<dbReference type="KEGG" id="mpq:ABA45_10530"/>
<dbReference type="Proteomes" id="UP000036406">
    <property type="component" value="Chromosome"/>
</dbReference>
<dbReference type="InterPro" id="IPR000014">
    <property type="entry name" value="PAS"/>
</dbReference>
<proteinExistence type="predicted"/>
<evidence type="ECO:0000256" key="1">
    <source>
        <dbReference type="ARBA" id="ARBA00022630"/>
    </source>
</evidence>
<evidence type="ECO:0000313" key="6">
    <source>
        <dbReference type="Proteomes" id="UP000036406"/>
    </source>
</evidence>
<evidence type="ECO:0000256" key="2">
    <source>
        <dbReference type="ARBA" id="ARBA00022643"/>
    </source>
</evidence>
<keyword evidence="1" id="KW-0285">Flavoprotein</keyword>
<organism evidence="5 6">
    <name type="scientific">Marinobacter psychrophilus</name>
    <dbReference type="NCBI Taxonomy" id="330734"/>
    <lineage>
        <taxon>Bacteria</taxon>
        <taxon>Pseudomonadati</taxon>
        <taxon>Pseudomonadota</taxon>
        <taxon>Gammaproteobacteria</taxon>
        <taxon>Pseudomonadales</taxon>
        <taxon>Marinobacteraceae</taxon>
        <taxon>Marinobacter</taxon>
    </lineage>
</organism>
<dbReference type="PATRIC" id="fig|330734.3.peg.2213"/>
<keyword evidence="3" id="KW-0157">Chromophore</keyword>
<evidence type="ECO:0000259" key="4">
    <source>
        <dbReference type="PROSITE" id="PS50112"/>
    </source>
</evidence>
<dbReference type="Gene3D" id="3.30.450.20">
    <property type="entry name" value="PAS domain"/>
    <property type="match status" value="1"/>
</dbReference>
<dbReference type="PROSITE" id="PS50112">
    <property type="entry name" value="PAS"/>
    <property type="match status" value="1"/>
</dbReference>
<dbReference type="SUPFAM" id="SSF55785">
    <property type="entry name" value="PYP-like sensor domain (PAS domain)"/>
    <property type="match status" value="1"/>
</dbReference>
<gene>
    <name evidence="5" type="ORF">ABA45_10530</name>
</gene>
<evidence type="ECO:0000256" key="3">
    <source>
        <dbReference type="ARBA" id="ARBA00022991"/>
    </source>
</evidence>
<feature type="domain" description="PAS" evidence="4">
    <location>
        <begin position="35"/>
        <end position="84"/>
    </location>
</feature>
<keyword evidence="6" id="KW-1185">Reference proteome</keyword>
<dbReference type="NCBIfam" id="TIGR00229">
    <property type="entry name" value="sensory_box"/>
    <property type="match status" value="1"/>
</dbReference>
<dbReference type="AlphaFoldDB" id="A0A0H4I1D2"/>
<dbReference type="RefSeq" id="WP_048385955.1">
    <property type="nucleotide sequence ID" value="NZ_CP011494.1"/>
</dbReference>
<accession>A0A0H4I1D2</accession>